<comment type="caution">
    <text evidence="2">The sequence shown here is derived from an EMBL/GenBank/DDBJ whole genome shotgun (WGS) entry which is preliminary data.</text>
</comment>
<reference evidence="2 3" key="1">
    <citation type="journal article" date="2022" name="Int. J. Syst. Evol. Microbiol.">
        <title>Neobacillus kokaensis sp. nov., isolated from soil.</title>
        <authorList>
            <person name="Yuki K."/>
            <person name="Matsubara H."/>
            <person name="Yamaguchi S."/>
        </authorList>
    </citation>
    <scope>NUCLEOTIDE SEQUENCE [LARGE SCALE GENOMIC DNA]</scope>
    <source>
        <strain evidence="2 3">LOB 377</strain>
    </source>
</reference>
<dbReference type="CDD" id="cd00229">
    <property type="entry name" value="SGNH_hydrolase"/>
    <property type="match status" value="1"/>
</dbReference>
<feature type="region of interest" description="Disordered" evidence="1">
    <location>
        <begin position="41"/>
        <end position="61"/>
    </location>
</feature>
<gene>
    <name evidence="2" type="ORF">AM1BK_22170</name>
</gene>
<accession>A0ABQ3N3H4</accession>
<dbReference type="Proteomes" id="UP000637074">
    <property type="component" value="Unassembled WGS sequence"/>
</dbReference>
<feature type="compositionally biased region" description="Polar residues" evidence="1">
    <location>
        <begin position="41"/>
        <end position="57"/>
    </location>
</feature>
<evidence type="ECO:0000313" key="2">
    <source>
        <dbReference type="EMBL" id="GHH98674.1"/>
    </source>
</evidence>
<sequence length="280" mass="30983">MKKILTLLLGIAFLTVLYLGQQHWNEQRQAAAKGDKAVVNGTNADAGSEKTAATAQSEEPAKSVDAEKLLALTENWPKDAVERFKVTLEEKKPFKVLFVGSPAIGSESDGPFADVKARLVGAFGEEHMEVSVYTYESTTTQFLKDAKEDEIAKEAADLIVFEPFILTNNEFGTTDKTLTDVTKILDAVKKAVPDTSFLIQPSYPLYKAKHYPRQVADLKEYAEEQQVAYLDHWTSWPDGNSEEIKAYLTSDLSAPNSKGNKLWSDYLAGFLISEGESESE</sequence>
<proteinExistence type="predicted"/>
<name>A0ABQ3N3H4_9BACI</name>
<protein>
    <recommendedName>
        <fullName evidence="4">SGNH/GDSL hydrolase family protein</fullName>
    </recommendedName>
</protein>
<dbReference type="EMBL" id="BNDS01000008">
    <property type="protein sequence ID" value="GHH98674.1"/>
    <property type="molecule type" value="Genomic_DNA"/>
</dbReference>
<dbReference type="SUPFAM" id="SSF52266">
    <property type="entry name" value="SGNH hydrolase"/>
    <property type="match status" value="1"/>
</dbReference>
<evidence type="ECO:0008006" key="4">
    <source>
        <dbReference type="Google" id="ProtNLM"/>
    </source>
</evidence>
<organism evidence="2 3">
    <name type="scientific">Neobacillus kokaensis</name>
    <dbReference type="NCBI Taxonomy" id="2759023"/>
    <lineage>
        <taxon>Bacteria</taxon>
        <taxon>Bacillati</taxon>
        <taxon>Bacillota</taxon>
        <taxon>Bacilli</taxon>
        <taxon>Bacillales</taxon>
        <taxon>Bacillaceae</taxon>
        <taxon>Neobacillus</taxon>
    </lineage>
</organism>
<dbReference type="RefSeq" id="WP_191272745.1">
    <property type="nucleotide sequence ID" value="NZ_BNDS01000008.1"/>
</dbReference>
<dbReference type="Gene3D" id="3.40.50.1110">
    <property type="entry name" value="SGNH hydrolase"/>
    <property type="match status" value="1"/>
</dbReference>
<evidence type="ECO:0000256" key="1">
    <source>
        <dbReference type="SAM" id="MobiDB-lite"/>
    </source>
</evidence>
<dbReference type="InterPro" id="IPR036514">
    <property type="entry name" value="SGNH_hydro_sf"/>
</dbReference>
<keyword evidence="3" id="KW-1185">Reference proteome</keyword>
<evidence type="ECO:0000313" key="3">
    <source>
        <dbReference type="Proteomes" id="UP000637074"/>
    </source>
</evidence>